<name>A0A158DMM7_9BURK</name>
<evidence type="ECO:0000256" key="1">
    <source>
        <dbReference type="SAM" id="Coils"/>
    </source>
</evidence>
<proteinExistence type="predicted"/>
<evidence type="ECO:0000313" key="3">
    <source>
        <dbReference type="Proteomes" id="UP000054624"/>
    </source>
</evidence>
<dbReference type="EMBL" id="FCOI02000046">
    <property type="protein sequence ID" value="SAK95844.1"/>
    <property type="molecule type" value="Genomic_DNA"/>
</dbReference>
<dbReference type="STRING" id="1777137.AWB76_07207"/>
<protein>
    <submittedName>
        <fullName evidence="2">Uncharacterized protein</fullName>
    </submittedName>
</protein>
<keyword evidence="1" id="KW-0175">Coiled coil</keyword>
<evidence type="ECO:0000313" key="2">
    <source>
        <dbReference type="EMBL" id="SAK95844.1"/>
    </source>
</evidence>
<sequence length="54" mass="5963">MAVVFKTPLQNYVRAAQPPLKGSEAQWLQEELKKLERSVAAINAALNQLAARVT</sequence>
<gene>
    <name evidence="2" type="ORF">AWB76_07207</name>
</gene>
<organism evidence="2 3">
    <name type="scientific">Caballeronia temeraria</name>
    <dbReference type="NCBI Taxonomy" id="1777137"/>
    <lineage>
        <taxon>Bacteria</taxon>
        <taxon>Pseudomonadati</taxon>
        <taxon>Pseudomonadota</taxon>
        <taxon>Betaproteobacteria</taxon>
        <taxon>Burkholderiales</taxon>
        <taxon>Burkholderiaceae</taxon>
        <taxon>Caballeronia</taxon>
    </lineage>
</organism>
<dbReference type="AlphaFoldDB" id="A0A158DMM7"/>
<dbReference type="RefSeq" id="WP_157696287.1">
    <property type="nucleotide sequence ID" value="NZ_FCOI02000046.1"/>
</dbReference>
<keyword evidence="3" id="KW-1185">Reference proteome</keyword>
<reference evidence="3" key="1">
    <citation type="submission" date="2016-01" db="EMBL/GenBank/DDBJ databases">
        <authorList>
            <person name="Peeters Charlotte."/>
        </authorList>
    </citation>
    <scope>NUCLEOTIDE SEQUENCE [LARGE SCALE GENOMIC DNA]</scope>
</reference>
<dbReference type="Proteomes" id="UP000054624">
    <property type="component" value="Unassembled WGS sequence"/>
</dbReference>
<accession>A0A158DMM7</accession>
<feature type="coiled-coil region" evidence="1">
    <location>
        <begin position="25"/>
        <end position="52"/>
    </location>
</feature>